<dbReference type="Proteomes" id="UP000078544">
    <property type="component" value="Unassembled WGS sequence"/>
</dbReference>
<evidence type="ECO:0000256" key="20">
    <source>
        <dbReference type="ARBA" id="ARBA00068891"/>
    </source>
</evidence>
<dbReference type="PROSITE" id="PS00866">
    <property type="entry name" value="CPSASE_1"/>
    <property type="match status" value="2"/>
</dbReference>
<keyword evidence="11" id="KW-0496">Mitochondrion</keyword>
<dbReference type="STRING" id="1081109.A0A167WYK4"/>
<evidence type="ECO:0000256" key="11">
    <source>
        <dbReference type="ARBA" id="ARBA00023128"/>
    </source>
</evidence>
<sequence length="1178" mass="129471">MSPSLAGRAPALLRAGRRVPQPLRACGRTLTTASSRSPGHGLLQSKQQPKRLGTISIVRSYSASPTDTAPNPKAYINSGVIKPKQKVDVKKVLVIGSGGLAIGQAGEFDYSGAQALKALKEAGVSSVLINPNIATIQTNHFLADEVYYLPVTPEYVSYVIEKEKPDGIFLSFGGQTALNLGVQMQRQGLFEKYGVKVLGTSVRTLEVSEDRDLFAKALEEIEIPIAKSIAVGTVDEALDAAEKVGYPIIVRAAYALGGLGSGFANNPEELRNMSARSLTLSPQILVEKSLKGWKEVEYEVVRDANNNCITVCNMENFDPLGIHTGDSIVVAPSQTLSDEEYHMLRTAAIKIVRHLGVVGECNVQYALQPDGLDYRVIEVNARLSRSSALASKATGYPLAYTAAKIGLGHSLPELPNAVTKTTTANFEPSLDYIVTKIPRWDLSKFQHVKRDIGSAMKSVGEVMAIGRTFEESFQKAIRQVDPRFVGFQGDKFEDLDFELQNPTDRRWLAVGQAMLHENYSVDKVHELTKIDKWFLYKLQNIVDCTHELEAVGDLKALKKDQVIKAKKMGFSDRQIAKAVKSTEDEVRAYRLSFDIRPWVKKIDTLAAEFPADTNYLYTTYNGSSHDVTFEDKGKLILGSGVYRIGSSVEFDWCAVGAAMALREIGEKTIMLNVSLAQASCVGDDELTRSRKYNPETVSTDFDTADKLYFEELSYERVMDIYELENASGVVVSVGGQLPQNIALRLQESGGANVLGTDPKDIDKAEDRQKFSEILDSIGVDQPAWKELTSVDEAERFADEVGYPVLVRPSYVLSGAAMTVIRSQEDLKEKLEAASNVSPDHPVVISKFIEGAQEIDCDAVASKGELIVHAVSEHVEQAGVHSGDATLVLPPATLEPAVMERVKEIAKKVAKAWNITGPFNMQIIKADDPEHGEPALKVIECNLRASRSFPFVSKVLGLNFIDVATKALVGKHVPEPTDLMAVKRDYLATKVPQFSWTRLAGADPFLGVEMASTGEIACFGKNLVEAYWASLQSTMNFRMPEPGEGLLFGGETNKTWLTQVVDYVAPLGYKLYAAGNDVKQFIESTAKGNVQVEVIEFPTTDKRALREVFKKYDIRGVFNLALARGKTTKDVDYVMRRNAVDFGVPLFMEPQCMSEKLPRQEGIPSEVRRWSDFIGGKPL</sequence>
<dbReference type="PROSITE" id="PS50975">
    <property type="entry name" value="ATP_GRASP"/>
    <property type="match status" value="2"/>
</dbReference>
<dbReference type="PRINTS" id="PR00098">
    <property type="entry name" value="CPSASE"/>
</dbReference>
<dbReference type="Gene3D" id="3.40.50.20">
    <property type="match status" value="2"/>
</dbReference>
<evidence type="ECO:0000256" key="10">
    <source>
        <dbReference type="ARBA" id="ARBA00022840"/>
    </source>
</evidence>
<evidence type="ECO:0000256" key="4">
    <source>
        <dbReference type="ARBA" id="ARBA00009799"/>
    </source>
</evidence>
<dbReference type="InterPro" id="IPR016185">
    <property type="entry name" value="PreATP-grasp_dom_sf"/>
</dbReference>
<evidence type="ECO:0000256" key="8">
    <source>
        <dbReference type="ARBA" id="ARBA00022737"/>
    </source>
</evidence>
<dbReference type="PROSITE" id="PS00867">
    <property type="entry name" value="CPSASE_2"/>
    <property type="match status" value="2"/>
</dbReference>
<comment type="catalytic activity">
    <reaction evidence="19">
        <text>hydrogencarbonate + L-glutamine + 2 ATP + H2O = carbamoyl phosphate + L-glutamate + 2 ADP + phosphate + 2 H(+)</text>
        <dbReference type="Rhea" id="RHEA:18633"/>
        <dbReference type="ChEBI" id="CHEBI:15377"/>
        <dbReference type="ChEBI" id="CHEBI:15378"/>
        <dbReference type="ChEBI" id="CHEBI:17544"/>
        <dbReference type="ChEBI" id="CHEBI:29985"/>
        <dbReference type="ChEBI" id="CHEBI:30616"/>
        <dbReference type="ChEBI" id="CHEBI:43474"/>
        <dbReference type="ChEBI" id="CHEBI:58228"/>
        <dbReference type="ChEBI" id="CHEBI:58359"/>
        <dbReference type="ChEBI" id="CHEBI:456216"/>
        <dbReference type="EC" id="6.3.5.5"/>
    </reaction>
</comment>
<dbReference type="FunFam" id="1.10.1030.10:FF:000001">
    <property type="entry name" value="Carbamoyl-phosphate synthase large chain"/>
    <property type="match status" value="1"/>
</dbReference>
<comment type="cofactor">
    <cofactor evidence="1">
        <name>Zn(2+)</name>
        <dbReference type="ChEBI" id="CHEBI:29105"/>
    </cofactor>
</comment>
<comment type="catalytic activity">
    <reaction evidence="18">
        <text>hydrogencarbonate + NH4(+) + 2 ATP = carbamoyl phosphate + 2 ADP + phosphate + 2 H(+)</text>
        <dbReference type="Rhea" id="RHEA:18029"/>
        <dbReference type="ChEBI" id="CHEBI:15378"/>
        <dbReference type="ChEBI" id="CHEBI:17544"/>
        <dbReference type="ChEBI" id="CHEBI:28938"/>
        <dbReference type="ChEBI" id="CHEBI:30616"/>
        <dbReference type="ChEBI" id="CHEBI:43474"/>
        <dbReference type="ChEBI" id="CHEBI:58228"/>
        <dbReference type="ChEBI" id="CHEBI:456216"/>
        <dbReference type="EC" id="6.3.4.16"/>
    </reaction>
</comment>
<dbReference type="Pfam" id="PF25596">
    <property type="entry name" value="CPSase_L_D1"/>
    <property type="match status" value="3"/>
</dbReference>
<dbReference type="NCBIfam" id="TIGR01369">
    <property type="entry name" value="CPSaseII_lrg"/>
    <property type="match status" value="1"/>
</dbReference>
<dbReference type="EMBL" id="AZGY01000025">
    <property type="protein sequence ID" value="KZZ89428.1"/>
    <property type="molecule type" value="Genomic_DNA"/>
</dbReference>
<evidence type="ECO:0000256" key="2">
    <source>
        <dbReference type="ARBA" id="ARBA00004173"/>
    </source>
</evidence>
<dbReference type="InterPro" id="IPR011607">
    <property type="entry name" value="MGS-like_dom"/>
</dbReference>
<keyword evidence="10 21" id="KW-0067">ATP-binding</keyword>
<dbReference type="AlphaFoldDB" id="A0A167WYK4"/>
<dbReference type="Pfam" id="PF02787">
    <property type="entry name" value="CPSase_L_D3"/>
    <property type="match status" value="1"/>
</dbReference>
<evidence type="ECO:0000256" key="16">
    <source>
        <dbReference type="ARBA" id="ARBA00044318"/>
    </source>
</evidence>
<dbReference type="SUPFAM" id="SSF48108">
    <property type="entry name" value="Carbamoyl phosphate synthetase, large subunit connection domain"/>
    <property type="match status" value="1"/>
</dbReference>
<dbReference type="Pfam" id="PF02786">
    <property type="entry name" value="CPSase_L_D2"/>
    <property type="match status" value="2"/>
</dbReference>
<evidence type="ECO:0000313" key="25">
    <source>
        <dbReference type="Proteomes" id="UP000078544"/>
    </source>
</evidence>
<keyword evidence="8" id="KW-0677">Repeat</keyword>
<keyword evidence="7" id="KW-0479">Metal-binding</keyword>
<evidence type="ECO:0000256" key="1">
    <source>
        <dbReference type="ARBA" id="ARBA00001947"/>
    </source>
</evidence>
<dbReference type="SUPFAM" id="SSF56059">
    <property type="entry name" value="Glutathione synthetase ATP-binding domain-like"/>
    <property type="match status" value="2"/>
</dbReference>
<evidence type="ECO:0000256" key="21">
    <source>
        <dbReference type="PROSITE-ProRule" id="PRU00409"/>
    </source>
</evidence>
<evidence type="ECO:0000256" key="3">
    <source>
        <dbReference type="ARBA" id="ARBA00005077"/>
    </source>
</evidence>
<dbReference type="EC" id="6.3.4.16" evidence="14"/>
<evidence type="ECO:0000256" key="7">
    <source>
        <dbReference type="ARBA" id="ARBA00022723"/>
    </source>
</evidence>
<dbReference type="InterPro" id="IPR005479">
    <property type="entry name" value="CPAse_ATP-bd"/>
</dbReference>
<dbReference type="FunFam" id="3.40.50.20:FF:000001">
    <property type="entry name" value="Carbamoyl-phosphate synthase large chain"/>
    <property type="match status" value="1"/>
</dbReference>
<reference evidence="24 25" key="1">
    <citation type="journal article" date="2016" name="Genome Biol. Evol.">
        <title>Divergent and convergent evolution of fungal pathogenicity.</title>
        <authorList>
            <person name="Shang Y."/>
            <person name="Xiao G."/>
            <person name="Zheng P."/>
            <person name="Cen K."/>
            <person name="Zhan S."/>
            <person name="Wang C."/>
        </authorList>
    </citation>
    <scope>NUCLEOTIDE SEQUENCE [LARGE SCALE GENOMIC DNA]</scope>
    <source>
        <strain evidence="24 25">RCEF 2490</strain>
    </source>
</reference>
<dbReference type="Gene3D" id="3.40.50.1380">
    <property type="entry name" value="Methylglyoxal synthase-like domain"/>
    <property type="match status" value="1"/>
</dbReference>
<evidence type="ECO:0000256" key="9">
    <source>
        <dbReference type="ARBA" id="ARBA00022741"/>
    </source>
</evidence>
<dbReference type="InterPro" id="IPR036914">
    <property type="entry name" value="MGS-like_dom_sf"/>
</dbReference>
<dbReference type="InterPro" id="IPR005483">
    <property type="entry name" value="CPSase_dom"/>
</dbReference>
<dbReference type="GO" id="GO:0005739">
    <property type="term" value="C:mitochondrion"/>
    <property type="evidence" value="ECO:0007669"/>
    <property type="project" value="UniProtKB-SubCell"/>
</dbReference>
<keyword evidence="6" id="KW-0436">Ligase</keyword>
<dbReference type="InterPro" id="IPR058047">
    <property type="entry name" value="CPSase_preATP-grasp"/>
</dbReference>
<dbReference type="SMART" id="SM01096">
    <property type="entry name" value="CPSase_L_D3"/>
    <property type="match status" value="1"/>
</dbReference>
<feature type="domain" description="ATP-grasp" evidence="22">
    <location>
        <begin position="215"/>
        <end position="407"/>
    </location>
</feature>
<dbReference type="SUPFAM" id="SSF52440">
    <property type="entry name" value="PreATP-grasp domain"/>
    <property type="match status" value="2"/>
</dbReference>
<dbReference type="InterPro" id="IPR005480">
    <property type="entry name" value="CPSase_lsu_oligo"/>
</dbReference>
<dbReference type="InterPro" id="IPR013815">
    <property type="entry name" value="ATP_grasp_subdomain_1"/>
</dbReference>
<dbReference type="InterPro" id="IPR011761">
    <property type="entry name" value="ATP-grasp"/>
</dbReference>
<gene>
    <name evidence="24" type="ORF">AAL_07727</name>
</gene>
<proteinExistence type="inferred from homology"/>
<dbReference type="Gene3D" id="3.30.470.20">
    <property type="entry name" value="ATP-grasp fold, B domain"/>
    <property type="match status" value="2"/>
</dbReference>
<dbReference type="FunFam" id="3.30.470.20:FF:000004">
    <property type="entry name" value="Carbamoyl-phosphate synthase (glutamine-hydrolyzing)"/>
    <property type="match status" value="1"/>
</dbReference>
<name>A0A167WYK4_9HYPO</name>
<dbReference type="GO" id="GO:0004088">
    <property type="term" value="F:carbamoyl-phosphate synthase (glutamine-hydrolyzing) activity"/>
    <property type="evidence" value="ECO:0007669"/>
    <property type="project" value="UniProtKB-EC"/>
</dbReference>
<protein>
    <recommendedName>
        <fullName evidence="20">Carbamoyl phosphate synthase arginine-specific large chain, mitochondrial</fullName>
        <ecNumber evidence="14">6.3.4.16</ecNumber>
        <ecNumber evidence="5">6.3.5.5</ecNumber>
    </recommendedName>
    <alternativeName>
        <fullName evidence="16">Ammonium-dependent carbamoyl phosphate synthetase</fullName>
    </alternativeName>
    <alternativeName>
        <fullName evidence="15">Arginine-specific carbamoyl phosphate synthetase, ammonia chain</fullName>
    </alternativeName>
    <alternativeName>
        <fullName evidence="17">Glutamine-dependent carbamoyl phosphate synthetase</fullName>
    </alternativeName>
</protein>
<evidence type="ECO:0000256" key="17">
    <source>
        <dbReference type="ARBA" id="ARBA00044334"/>
    </source>
</evidence>
<dbReference type="FunFam" id="3.30.470.20:FF:000001">
    <property type="entry name" value="Carbamoyl-phosphate synthase large chain"/>
    <property type="match status" value="1"/>
</dbReference>
<dbReference type="FunFam" id="3.40.50.1380:FF:000015">
    <property type="entry name" value="Carbamoyl-phosphate synthase arginine-specific large chain"/>
    <property type="match status" value="1"/>
</dbReference>
<comment type="subunit">
    <text evidence="13">Heterodimer composed of 2 chains; the small (or glutamine) chain promotes the hydrolysis of glutamine to ammonia, which is used by the large (or ammonia) chain to synthesize carbamoyl phosphate.</text>
</comment>
<evidence type="ECO:0000256" key="6">
    <source>
        <dbReference type="ARBA" id="ARBA00022598"/>
    </source>
</evidence>
<evidence type="ECO:0000256" key="19">
    <source>
        <dbReference type="ARBA" id="ARBA00048816"/>
    </source>
</evidence>
<evidence type="ECO:0000256" key="13">
    <source>
        <dbReference type="ARBA" id="ARBA00044031"/>
    </source>
</evidence>
<dbReference type="NCBIfam" id="NF003671">
    <property type="entry name" value="PRK05294.1"/>
    <property type="match status" value="1"/>
</dbReference>
<evidence type="ECO:0000256" key="18">
    <source>
        <dbReference type="ARBA" id="ARBA00047359"/>
    </source>
</evidence>
<dbReference type="EC" id="6.3.5.5" evidence="5"/>
<dbReference type="PANTHER" id="PTHR11405">
    <property type="entry name" value="CARBAMOYLTRANSFERASE FAMILY MEMBER"/>
    <property type="match status" value="1"/>
</dbReference>
<evidence type="ECO:0000256" key="15">
    <source>
        <dbReference type="ARBA" id="ARBA00044249"/>
    </source>
</evidence>
<dbReference type="InterPro" id="IPR006275">
    <property type="entry name" value="CPSase_lsu"/>
</dbReference>
<evidence type="ECO:0000259" key="22">
    <source>
        <dbReference type="PROSITE" id="PS50975"/>
    </source>
</evidence>
<organism evidence="24 25">
    <name type="scientific">Moelleriella libera RCEF 2490</name>
    <dbReference type="NCBI Taxonomy" id="1081109"/>
    <lineage>
        <taxon>Eukaryota</taxon>
        <taxon>Fungi</taxon>
        <taxon>Dikarya</taxon>
        <taxon>Ascomycota</taxon>
        <taxon>Pezizomycotina</taxon>
        <taxon>Sordariomycetes</taxon>
        <taxon>Hypocreomycetidae</taxon>
        <taxon>Hypocreales</taxon>
        <taxon>Clavicipitaceae</taxon>
        <taxon>Moelleriella</taxon>
    </lineage>
</organism>
<evidence type="ECO:0000256" key="14">
    <source>
        <dbReference type="ARBA" id="ARBA00044063"/>
    </source>
</evidence>
<dbReference type="PROSITE" id="PS51855">
    <property type="entry name" value="MGS"/>
    <property type="match status" value="1"/>
</dbReference>
<dbReference type="FunFam" id="3.40.50.20:FF:000002">
    <property type="entry name" value="Carbamoyl-phosphate synthase large chain"/>
    <property type="match status" value="1"/>
</dbReference>
<dbReference type="FunFam" id="3.30.1490.20:FF:000001">
    <property type="entry name" value="Carbamoyl-phosphate synthase large chain"/>
    <property type="match status" value="1"/>
</dbReference>
<evidence type="ECO:0000256" key="5">
    <source>
        <dbReference type="ARBA" id="ARBA00012738"/>
    </source>
</evidence>
<evidence type="ECO:0000256" key="12">
    <source>
        <dbReference type="ARBA" id="ARBA00023211"/>
    </source>
</evidence>
<keyword evidence="9 21" id="KW-0547">Nucleotide-binding</keyword>
<dbReference type="PANTHER" id="PTHR11405:SF53">
    <property type="entry name" value="CARBAMOYL-PHOSPHATE SYNTHASE [AMMONIA], MITOCHONDRIAL"/>
    <property type="match status" value="1"/>
</dbReference>
<dbReference type="InterPro" id="IPR036897">
    <property type="entry name" value="CarbamoylP_synth_lsu_oligo_sf"/>
</dbReference>
<dbReference type="GO" id="GO:0006526">
    <property type="term" value="P:L-arginine biosynthetic process"/>
    <property type="evidence" value="ECO:0007669"/>
    <property type="project" value="EnsemblFungi"/>
</dbReference>
<evidence type="ECO:0000259" key="23">
    <source>
        <dbReference type="PROSITE" id="PS51855"/>
    </source>
</evidence>
<feature type="domain" description="ATP-grasp" evidence="22">
    <location>
        <begin position="771"/>
        <end position="968"/>
    </location>
</feature>
<dbReference type="GO" id="GO:0004087">
    <property type="term" value="F:carbamoyl-phosphate synthase (ammonia) activity"/>
    <property type="evidence" value="ECO:0007669"/>
    <property type="project" value="UniProtKB-EC"/>
</dbReference>
<comment type="subcellular location">
    <subcellularLocation>
        <location evidence="2">Mitochondrion</location>
    </subcellularLocation>
</comment>
<dbReference type="Gene3D" id="1.10.1030.10">
    <property type="entry name" value="Carbamoyl-phosphate synthetase, large subunit oligomerisation domain"/>
    <property type="match status" value="1"/>
</dbReference>
<dbReference type="GO" id="GO:0006221">
    <property type="term" value="P:pyrimidine nucleotide biosynthetic process"/>
    <property type="evidence" value="ECO:0007669"/>
    <property type="project" value="EnsemblFungi"/>
</dbReference>
<dbReference type="SUPFAM" id="SSF52335">
    <property type="entry name" value="Methylglyoxal synthase-like"/>
    <property type="match status" value="1"/>
</dbReference>
<evidence type="ECO:0000313" key="24">
    <source>
        <dbReference type="EMBL" id="KZZ89428.1"/>
    </source>
</evidence>
<dbReference type="GO" id="GO:0005524">
    <property type="term" value="F:ATP binding"/>
    <property type="evidence" value="ECO:0007669"/>
    <property type="project" value="UniProtKB-UniRule"/>
</dbReference>
<dbReference type="Gene3D" id="3.30.1490.20">
    <property type="entry name" value="ATP-grasp fold, A domain"/>
    <property type="match status" value="1"/>
</dbReference>
<comment type="pathway">
    <text evidence="3">Amino-acid biosynthesis; L-arginine biosynthesis; carbamoyl phosphate from bicarbonate: step 1/1.</text>
</comment>
<dbReference type="GO" id="GO:0046872">
    <property type="term" value="F:metal ion binding"/>
    <property type="evidence" value="ECO:0007669"/>
    <property type="project" value="UniProtKB-KW"/>
</dbReference>
<dbReference type="GO" id="GO:0005951">
    <property type="term" value="C:carbamoyl-phosphate synthase complex"/>
    <property type="evidence" value="ECO:0007669"/>
    <property type="project" value="EnsemblFungi"/>
</dbReference>
<keyword evidence="25" id="KW-1185">Reference proteome</keyword>
<comment type="caution">
    <text evidence="24">The sequence shown here is derived from an EMBL/GenBank/DDBJ whole genome shotgun (WGS) entry which is preliminary data.</text>
</comment>
<dbReference type="NCBIfam" id="NF009455">
    <property type="entry name" value="PRK12815.1"/>
    <property type="match status" value="1"/>
</dbReference>
<comment type="similarity">
    <text evidence="4">Belongs to the CarB family.</text>
</comment>
<feature type="domain" description="MGS-like" evidence="23">
    <location>
        <begin position="1036"/>
        <end position="1178"/>
    </location>
</feature>
<keyword evidence="12" id="KW-0464">Manganese</keyword>
<accession>A0A167WYK4</accession>
<dbReference type="OrthoDB" id="1924069at2759"/>